<dbReference type="AlphaFoldDB" id="A0A6H2HEA8"/>
<keyword evidence="2" id="KW-1185">Reference proteome</keyword>
<reference evidence="1 2" key="1">
    <citation type="submission" date="2020-04" db="EMBL/GenBank/DDBJ databases">
        <title>Complete genome of a Psychrophilic, Marine, Gas Vacuolate Bacterium Polaromonas vacuolata KCTC 22033T.</title>
        <authorList>
            <person name="Hwang K."/>
            <person name="Kim K.M."/>
        </authorList>
    </citation>
    <scope>NUCLEOTIDE SEQUENCE [LARGE SCALE GENOMIC DNA]</scope>
    <source>
        <strain evidence="1 2">KCTC 22033</strain>
    </source>
</reference>
<proteinExistence type="predicted"/>
<accession>A0A6H2HEA8</accession>
<organism evidence="1 2">
    <name type="scientific">Polaromonas vacuolata</name>
    <dbReference type="NCBI Taxonomy" id="37448"/>
    <lineage>
        <taxon>Bacteria</taxon>
        <taxon>Pseudomonadati</taxon>
        <taxon>Pseudomonadota</taxon>
        <taxon>Betaproteobacteria</taxon>
        <taxon>Burkholderiales</taxon>
        <taxon>Comamonadaceae</taxon>
        <taxon>Polaromonas</taxon>
    </lineage>
</organism>
<protein>
    <submittedName>
        <fullName evidence="1">Uncharacterized protein</fullName>
    </submittedName>
</protein>
<dbReference type="Proteomes" id="UP000502041">
    <property type="component" value="Chromosome"/>
</dbReference>
<name>A0A6H2HEA8_9BURK</name>
<dbReference type="EMBL" id="CP051461">
    <property type="protein sequence ID" value="QJC58087.1"/>
    <property type="molecule type" value="Genomic_DNA"/>
</dbReference>
<dbReference type="KEGG" id="pvac:HC248_03424"/>
<sequence length="64" mass="6772">MTLVIANAVANGQVFSMTVTTIAERLDVLECGIGWQHMFAAQPARNAAMKLACNGFVNFVAGVT</sequence>
<evidence type="ECO:0000313" key="1">
    <source>
        <dbReference type="EMBL" id="QJC58087.1"/>
    </source>
</evidence>
<gene>
    <name evidence="1" type="ORF">HC248_03424</name>
</gene>
<evidence type="ECO:0000313" key="2">
    <source>
        <dbReference type="Proteomes" id="UP000502041"/>
    </source>
</evidence>